<feature type="transmembrane region" description="Helical" evidence="11">
    <location>
        <begin position="177"/>
        <end position="197"/>
    </location>
</feature>
<dbReference type="EMBL" id="BLVO01000012">
    <property type="protein sequence ID" value="GFM32799.1"/>
    <property type="molecule type" value="Genomic_DNA"/>
</dbReference>
<dbReference type="AlphaFoldDB" id="A0A7J0BGG6"/>
<gene>
    <name evidence="13" type="ORF">DSM101010T_11640</name>
</gene>
<evidence type="ECO:0000313" key="13">
    <source>
        <dbReference type="EMBL" id="GFM32799.1"/>
    </source>
</evidence>
<keyword evidence="9 11" id="KW-0472">Membrane</keyword>
<dbReference type="InterPro" id="IPR028325">
    <property type="entry name" value="VG_K_chnl"/>
</dbReference>
<evidence type="ECO:0000313" key="14">
    <source>
        <dbReference type="Proteomes" id="UP000503840"/>
    </source>
</evidence>
<evidence type="ECO:0000256" key="10">
    <source>
        <dbReference type="ARBA" id="ARBA00023303"/>
    </source>
</evidence>
<evidence type="ECO:0000256" key="1">
    <source>
        <dbReference type="ARBA" id="ARBA00004141"/>
    </source>
</evidence>
<proteinExistence type="predicted"/>
<dbReference type="SUPFAM" id="SSF81324">
    <property type="entry name" value="Voltage-gated potassium channels"/>
    <property type="match status" value="1"/>
</dbReference>
<evidence type="ECO:0000259" key="12">
    <source>
        <dbReference type="Pfam" id="PF00520"/>
    </source>
</evidence>
<keyword evidence="2" id="KW-0813">Transport</keyword>
<organism evidence="13 14">
    <name type="scientific">Desulfovibrio subterraneus</name>
    <dbReference type="NCBI Taxonomy" id="2718620"/>
    <lineage>
        <taxon>Bacteria</taxon>
        <taxon>Pseudomonadati</taxon>
        <taxon>Thermodesulfobacteriota</taxon>
        <taxon>Desulfovibrionia</taxon>
        <taxon>Desulfovibrionales</taxon>
        <taxon>Desulfovibrionaceae</taxon>
        <taxon>Desulfovibrio</taxon>
    </lineage>
</organism>
<evidence type="ECO:0000256" key="7">
    <source>
        <dbReference type="ARBA" id="ARBA00022989"/>
    </source>
</evidence>
<dbReference type="PANTHER" id="PTHR11537:SF254">
    <property type="entry name" value="POTASSIUM VOLTAGE-GATED CHANNEL PROTEIN SHAB"/>
    <property type="match status" value="1"/>
</dbReference>
<feature type="transmembrane region" description="Helical" evidence="11">
    <location>
        <begin position="150"/>
        <end position="171"/>
    </location>
</feature>
<evidence type="ECO:0000256" key="4">
    <source>
        <dbReference type="ARBA" id="ARBA00022692"/>
    </source>
</evidence>
<feature type="transmembrane region" description="Helical" evidence="11">
    <location>
        <begin position="209"/>
        <end position="231"/>
    </location>
</feature>
<keyword evidence="14" id="KW-1185">Reference proteome</keyword>
<dbReference type="Gene3D" id="1.10.287.70">
    <property type="match status" value="1"/>
</dbReference>
<evidence type="ECO:0000256" key="5">
    <source>
        <dbReference type="ARBA" id="ARBA00022826"/>
    </source>
</evidence>
<dbReference type="GO" id="GO:0008076">
    <property type="term" value="C:voltage-gated potassium channel complex"/>
    <property type="evidence" value="ECO:0007669"/>
    <property type="project" value="InterPro"/>
</dbReference>
<evidence type="ECO:0000256" key="3">
    <source>
        <dbReference type="ARBA" id="ARBA00022538"/>
    </source>
</evidence>
<dbReference type="PRINTS" id="PR00169">
    <property type="entry name" value="KCHANNEL"/>
</dbReference>
<keyword evidence="8" id="KW-0406">Ion transport</keyword>
<feature type="domain" description="Ion transport" evidence="12">
    <location>
        <begin position="23"/>
        <end position="237"/>
    </location>
</feature>
<dbReference type="Proteomes" id="UP000503840">
    <property type="component" value="Unassembled WGS sequence"/>
</dbReference>
<protein>
    <submittedName>
        <fullName evidence="13">Ion transporter</fullName>
    </submittedName>
</protein>
<feature type="transmembrane region" description="Helical" evidence="11">
    <location>
        <begin position="55"/>
        <end position="76"/>
    </location>
</feature>
<keyword evidence="10" id="KW-0407">Ion channel</keyword>
<keyword evidence="6" id="KW-0630">Potassium</keyword>
<dbReference type="RefSeq" id="WP_174404474.1">
    <property type="nucleotide sequence ID" value="NZ_BLVO01000012.1"/>
</dbReference>
<keyword evidence="4 11" id="KW-0812">Transmembrane</keyword>
<keyword evidence="5" id="KW-0631">Potassium channel</keyword>
<evidence type="ECO:0000256" key="2">
    <source>
        <dbReference type="ARBA" id="ARBA00022448"/>
    </source>
</evidence>
<comment type="subcellular location">
    <subcellularLocation>
        <location evidence="1">Membrane</location>
        <topology evidence="1">Multi-pass membrane protein</topology>
    </subcellularLocation>
</comment>
<dbReference type="Pfam" id="PF00520">
    <property type="entry name" value="Ion_trans"/>
    <property type="match status" value="1"/>
</dbReference>
<keyword evidence="7 11" id="KW-1133">Transmembrane helix</keyword>
<keyword evidence="3" id="KW-0633">Potassium transport</keyword>
<dbReference type="PANTHER" id="PTHR11537">
    <property type="entry name" value="VOLTAGE-GATED POTASSIUM CHANNEL"/>
    <property type="match status" value="1"/>
</dbReference>
<feature type="transmembrane region" description="Helical" evidence="11">
    <location>
        <begin position="24"/>
        <end position="43"/>
    </location>
</feature>
<accession>A0A7J0BGG6</accession>
<dbReference type="InterPro" id="IPR005821">
    <property type="entry name" value="Ion_trans_dom"/>
</dbReference>
<reference evidence="13 14" key="1">
    <citation type="submission" date="2020-05" db="EMBL/GenBank/DDBJ databases">
        <title>Draft genome sequence of Desulfovibrio sp. strain HN2T.</title>
        <authorList>
            <person name="Ueno A."/>
            <person name="Tamazawa S."/>
            <person name="Tamamura S."/>
            <person name="Murakami T."/>
            <person name="Kiyama T."/>
            <person name="Inomata H."/>
            <person name="Amano Y."/>
            <person name="Miyakawa K."/>
            <person name="Tamaki H."/>
            <person name="Naganuma T."/>
            <person name="Kaneko K."/>
        </authorList>
    </citation>
    <scope>NUCLEOTIDE SEQUENCE [LARGE SCALE GENOMIC DNA]</scope>
    <source>
        <strain evidence="13 14">HN2</strain>
    </source>
</reference>
<dbReference type="GO" id="GO:0001508">
    <property type="term" value="P:action potential"/>
    <property type="evidence" value="ECO:0007669"/>
    <property type="project" value="TreeGrafter"/>
</dbReference>
<name>A0A7J0BGG6_9BACT</name>
<evidence type="ECO:0000256" key="8">
    <source>
        <dbReference type="ARBA" id="ARBA00023065"/>
    </source>
</evidence>
<evidence type="ECO:0000256" key="11">
    <source>
        <dbReference type="SAM" id="Phobius"/>
    </source>
</evidence>
<evidence type="ECO:0000256" key="6">
    <source>
        <dbReference type="ARBA" id="ARBA00022958"/>
    </source>
</evidence>
<dbReference type="GO" id="GO:0005249">
    <property type="term" value="F:voltage-gated potassium channel activity"/>
    <property type="evidence" value="ECO:0007669"/>
    <property type="project" value="InterPro"/>
</dbReference>
<evidence type="ECO:0000256" key="9">
    <source>
        <dbReference type="ARBA" id="ARBA00023136"/>
    </source>
</evidence>
<feature type="transmembrane region" description="Helical" evidence="11">
    <location>
        <begin position="88"/>
        <end position="115"/>
    </location>
</feature>
<sequence>MPASSLRLKTYEIIFEAETPAGRAFDIALIASIICSVAVVMLDSATHPSSPYAPVLRWAEFLFTGLFTVEYALRLWCVKHPVRYARSFFGIVDLLSVLPTWLVLAFPAVQFFAVLRMLRVLRVFRVLKLVQYVHEGTLIMKALRASSKRITVFFFWVVTLVILFGALMYVIEGEKNGFTSIPRAVYWAVVTLTTVGYGDISPKTPLGQCLASIVMILGYSIIAVPTGIITMEMARTTQVPQKDISTEVCPSCNREGHDTDAVHCKFCGEKL</sequence>
<comment type="caution">
    <text evidence="13">The sequence shown here is derived from an EMBL/GenBank/DDBJ whole genome shotgun (WGS) entry which is preliminary data.</text>
</comment>